<comment type="similarity">
    <text evidence="2">Belongs to the Ca(2+):cation antiporter (CaCA) (TC 2.A.19) family.</text>
</comment>
<dbReference type="Proteomes" id="UP000800041">
    <property type="component" value="Unassembled WGS sequence"/>
</dbReference>
<dbReference type="Pfam" id="PF01699">
    <property type="entry name" value="Na_Ca_ex"/>
    <property type="match status" value="2"/>
</dbReference>
<feature type="compositionally biased region" description="Acidic residues" evidence="7">
    <location>
        <begin position="337"/>
        <end position="349"/>
    </location>
</feature>
<evidence type="ECO:0000256" key="1">
    <source>
        <dbReference type="ARBA" id="ARBA00004141"/>
    </source>
</evidence>
<protein>
    <recommendedName>
        <fullName evidence="9">Sodium/calcium exchanger membrane region domain-containing protein</fullName>
    </recommendedName>
</protein>
<evidence type="ECO:0000313" key="10">
    <source>
        <dbReference type="EMBL" id="KAF1984634.1"/>
    </source>
</evidence>
<keyword evidence="11" id="KW-1185">Reference proteome</keyword>
<name>A0A6G1GV08_9PEZI</name>
<keyword evidence="4 8" id="KW-0812">Transmembrane</keyword>
<feature type="region of interest" description="Disordered" evidence="7">
    <location>
        <begin position="1"/>
        <end position="27"/>
    </location>
</feature>
<dbReference type="GO" id="GO:0016020">
    <property type="term" value="C:membrane"/>
    <property type="evidence" value="ECO:0007669"/>
    <property type="project" value="UniProtKB-SubCell"/>
</dbReference>
<keyword evidence="5 8" id="KW-1133">Transmembrane helix</keyword>
<evidence type="ECO:0000256" key="6">
    <source>
        <dbReference type="ARBA" id="ARBA00023136"/>
    </source>
</evidence>
<dbReference type="Gene3D" id="1.20.1420.30">
    <property type="entry name" value="NCX, central ion-binding region"/>
    <property type="match status" value="2"/>
</dbReference>
<dbReference type="InterPro" id="IPR044880">
    <property type="entry name" value="NCX_ion-bd_dom_sf"/>
</dbReference>
<feature type="domain" description="Sodium/calcium exchanger membrane region" evidence="9">
    <location>
        <begin position="130"/>
        <end position="269"/>
    </location>
</feature>
<gene>
    <name evidence="10" type="ORF">K402DRAFT_395652</name>
</gene>
<feature type="transmembrane region" description="Helical" evidence="8">
    <location>
        <begin position="226"/>
        <end position="244"/>
    </location>
</feature>
<evidence type="ECO:0000313" key="11">
    <source>
        <dbReference type="Proteomes" id="UP000800041"/>
    </source>
</evidence>
<evidence type="ECO:0000256" key="3">
    <source>
        <dbReference type="ARBA" id="ARBA00022448"/>
    </source>
</evidence>
<keyword evidence="6 8" id="KW-0472">Membrane</keyword>
<dbReference type="PANTHER" id="PTHR12266:SF0">
    <property type="entry name" value="MITOCHONDRIAL SODIUM_CALCIUM EXCHANGER PROTEIN"/>
    <property type="match status" value="1"/>
</dbReference>
<feature type="region of interest" description="Disordered" evidence="7">
    <location>
        <begin position="329"/>
        <end position="351"/>
    </location>
</feature>
<feature type="transmembrane region" description="Helical" evidence="8">
    <location>
        <begin position="193"/>
        <end position="214"/>
    </location>
</feature>
<feature type="transmembrane region" description="Helical" evidence="8">
    <location>
        <begin position="250"/>
        <end position="274"/>
    </location>
</feature>
<feature type="region of interest" description="Disordered" evidence="7">
    <location>
        <begin position="741"/>
        <end position="761"/>
    </location>
</feature>
<sequence>MSSLSFPPPVSAVRPVPRQQQQQHKRRRPRYNALPFFLSLGVLCAIVAFSFLAPKNGGHATEAHRIALQSRGLESHAKDLECRLVHNAKDKCAFVRANCPDEQAGLISYLELYYCRMPTLKPLALTILILWLCLLFSTIGIAASDFFCINLSTIASILGMSESMAGVTFLAFGNGSPDVFSTFAAMSTNSGSLAVGELIGAACFISAVVAGSMALVRPFKVAKKSFVRDVGFFVVAAAFSLVFLWDGKLYLWECAAMVGFYVFYVVFVVVWHWWLNRRARRRQKDAAARAHFVTLGNEEVAPVEEYHDDDDGQTGPGRTSRAVTIDDFNTLERGGDPETDDFDHDEDEGTRERWLGELSRNMRLSRPKQGERRHTHNPIRPSLVGALEFRAVLSGLQKSRNIQTQPINLRRYSDDPTYTTAQQQDQLSTISDPAARPPYFIDQEGNNAHLRPHTDNVTRARAVSANDAEGLRVDPSAFKSNGVPTIDLLGPLPEDESGWRSEPHDRTLKAPASPTISLSPPPSTHGSRAPSPAPPAIRARANTPDLLEVPGAAPPAQVPRPSTLSPHQSPQIPAGVRKPQPKLLIPNKPGEGSEPPSPFPEYTEYALSSTSTSRAPSLRLPPPLSSSPASYFPSDGLIEDERESPLSWWPYSILPSPQVLFATLFPTLYSWKDKKLWEKFLGVVAAPSVFLLTITLPVVEGDKEEDCVADHIPTLSLPGTASYDSHRSNRNQGSYPIAILQPDSETSTQNGDTRSQVNKNSFNGLHNSAAVAINAEEHHTHAQHPHGPALPPMLSPTQPRLLASPDQLPTTPHPHHPHASQQQPKDWNRWLVLLQTFTAPFFTVLIVWANTTPSSPRALLKPALFALLFSLVVLGLLIATTTPTRPPRWRVGLCFLGFAVSIAWISSIANEVVGVLKTLGVVLDISDAILGLTIFAVGNSLGDLVADITVARLGYPVMALSACFGGPMLNILLGIGLSGLYMTIHGARKYQDKHPDRPMKFKPYHVDVSGTLLISGITLLVTLLGLLVAVPARGWRMDRVVAAGAIGLWVVSTVGNVVLEATGWGFGEI</sequence>
<feature type="compositionally biased region" description="Pro residues" evidence="7">
    <location>
        <begin position="1"/>
        <end position="10"/>
    </location>
</feature>
<feature type="transmembrane region" description="Helical" evidence="8">
    <location>
        <begin position="862"/>
        <end position="879"/>
    </location>
</feature>
<feature type="region of interest" description="Disordered" evidence="7">
    <location>
        <begin position="473"/>
        <end position="625"/>
    </location>
</feature>
<feature type="transmembrane region" description="Helical" evidence="8">
    <location>
        <begin position="33"/>
        <end position="53"/>
    </location>
</feature>
<evidence type="ECO:0000256" key="5">
    <source>
        <dbReference type="ARBA" id="ARBA00022989"/>
    </source>
</evidence>
<feature type="compositionally biased region" description="Polar residues" evidence="7">
    <location>
        <begin position="743"/>
        <end position="761"/>
    </location>
</feature>
<dbReference type="AlphaFoldDB" id="A0A6G1GV08"/>
<feature type="compositionally biased region" description="Polar residues" evidence="7">
    <location>
        <begin position="560"/>
        <end position="571"/>
    </location>
</feature>
<feature type="transmembrane region" description="Helical" evidence="8">
    <location>
        <begin position="957"/>
        <end position="984"/>
    </location>
</feature>
<feature type="transmembrane region" description="Helical" evidence="8">
    <location>
        <begin position="830"/>
        <end position="850"/>
    </location>
</feature>
<feature type="compositionally biased region" description="Basic and acidic residues" evidence="7">
    <location>
        <begin position="497"/>
        <end position="508"/>
    </location>
</feature>
<accession>A0A6G1GV08</accession>
<feature type="region of interest" description="Disordered" evidence="7">
    <location>
        <begin position="412"/>
        <end position="437"/>
    </location>
</feature>
<feature type="transmembrane region" description="Helical" evidence="8">
    <location>
        <begin position="123"/>
        <end position="142"/>
    </location>
</feature>
<feature type="transmembrane region" description="Helical" evidence="8">
    <location>
        <begin position="154"/>
        <end position="173"/>
    </location>
</feature>
<dbReference type="EMBL" id="ML977167">
    <property type="protein sequence ID" value="KAF1984634.1"/>
    <property type="molecule type" value="Genomic_DNA"/>
</dbReference>
<feature type="transmembrane region" description="Helical" evidence="8">
    <location>
        <begin position="1004"/>
        <end position="1028"/>
    </location>
</feature>
<evidence type="ECO:0000256" key="4">
    <source>
        <dbReference type="ARBA" id="ARBA00022692"/>
    </source>
</evidence>
<dbReference type="GO" id="GO:0008324">
    <property type="term" value="F:monoatomic cation transmembrane transporter activity"/>
    <property type="evidence" value="ECO:0007669"/>
    <property type="project" value="TreeGrafter"/>
</dbReference>
<feature type="transmembrane region" description="Helical" evidence="8">
    <location>
        <begin position="891"/>
        <end position="909"/>
    </location>
</feature>
<organism evidence="10 11">
    <name type="scientific">Aulographum hederae CBS 113979</name>
    <dbReference type="NCBI Taxonomy" id="1176131"/>
    <lineage>
        <taxon>Eukaryota</taxon>
        <taxon>Fungi</taxon>
        <taxon>Dikarya</taxon>
        <taxon>Ascomycota</taxon>
        <taxon>Pezizomycotina</taxon>
        <taxon>Dothideomycetes</taxon>
        <taxon>Pleosporomycetidae</taxon>
        <taxon>Aulographales</taxon>
        <taxon>Aulographaceae</taxon>
    </lineage>
</organism>
<feature type="compositionally biased region" description="Low complexity" evidence="7">
    <location>
        <begin position="11"/>
        <end position="22"/>
    </location>
</feature>
<dbReference type="InterPro" id="IPR051359">
    <property type="entry name" value="CaCA_antiporter"/>
</dbReference>
<evidence type="ECO:0000256" key="2">
    <source>
        <dbReference type="ARBA" id="ARBA00008170"/>
    </source>
</evidence>
<keyword evidence="3" id="KW-0813">Transport</keyword>
<feature type="domain" description="Sodium/calcium exchanger membrane region" evidence="9">
    <location>
        <begin position="895"/>
        <end position="1055"/>
    </location>
</feature>
<dbReference type="OrthoDB" id="407410at2759"/>
<feature type="compositionally biased region" description="Polar residues" evidence="7">
    <location>
        <begin position="416"/>
        <end position="431"/>
    </location>
</feature>
<dbReference type="PANTHER" id="PTHR12266">
    <property type="entry name" value="NA+/CA2+ K+ INDEPENDENT EXCHANGER"/>
    <property type="match status" value="1"/>
</dbReference>
<evidence type="ECO:0000256" key="7">
    <source>
        <dbReference type="SAM" id="MobiDB-lite"/>
    </source>
</evidence>
<feature type="transmembrane region" description="Helical" evidence="8">
    <location>
        <begin position="929"/>
        <end position="950"/>
    </location>
</feature>
<comment type="subcellular location">
    <subcellularLocation>
        <location evidence="1">Membrane</location>
        <topology evidence="1">Multi-pass membrane protein</topology>
    </subcellularLocation>
</comment>
<feature type="transmembrane region" description="Helical" evidence="8">
    <location>
        <begin position="1040"/>
        <end position="1059"/>
    </location>
</feature>
<feature type="region of interest" description="Disordered" evidence="7">
    <location>
        <begin position="778"/>
        <end position="823"/>
    </location>
</feature>
<evidence type="ECO:0000256" key="8">
    <source>
        <dbReference type="SAM" id="Phobius"/>
    </source>
</evidence>
<proteinExistence type="inferred from homology"/>
<dbReference type="InterPro" id="IPR004837">
    <property type="entry name" value="NaCa_Exmemb"/>
</dbReference>
<dbReference type="GO" id="GO:0006874">
    <property type="term" value="P:intracellular calcium ion homeostasis"/>
    <property type="evidence" value="ECO:0007669"/>
    <property type="project" value="TreeGrafter"/>
</dbReference>
<evidence type="ECO:0000259" key="9">
    <source>
        <dbReference type="Pfam" id="PF01699"/>
    </source>
</evidence>
<reference evidence="10" key="1">
    <citation type="journal article" date="2020" name="Stud. Mycol.">
        <title>101 Dothideomycetes genomes: a test case for predicting lifestyles and emergence of pathogens.</title>
        <authorList>
            <person name="Haridas S."/>
            <person name="Albert R."/>
            <person name="Binder M."/>
            <person name="Bloem J."/>
            <person name="Labutti K."/>
            <person name="Salamov A."/>
            <person name="Andreopoulos B."/>
            <person name="Baker S."/>
            <person name="Barry K."/>
            <person name="Bills G."/>
            <person name="Bluhm B."/>
            <person name="Cannon C."/>
            <person name="Castanera R."/>
            <person name="Culley D."/>
            <person name="Daum C."/>
            <person name="Ezra D."/>
            <person name="Gonzalez J."/>
            <person name="Henrissat B."/>
            <person name="Kuo A."/>
            <person name="Liang C."/>
            <person name="Lipzen A."/>
            <person name="Lutzoni F."/>
            <person name="Magnuson J."/>
            <person name="Mondo S."/>
            <person name="Nolan M."/>
            <person name="Ohm R."/>
            <person name="Pangilinan J."/>
            <person name="Park H.-J."/>
            <person name="Ramirez L."/>
            <person name="Alfaro M."/>
            <person name="Sun H."/>
            <person name="Tritt A."/>
            <person name="Yoshinaga Y."/>
            <person name="Zwiers L.-H."/>
            <person name="Turgeon B."/>
            <person name="Goodwin S."/>
            <person name="Spatafora J."/>
            <person name="Crous P."/>
            <person name="Grigoriev I."/>
        </authorList>
    </citation>
    <scope>NUCLEOTIDE SEQUENCE</scope>
    <source>
        <strain evidence="10">CBS 113979</strain>
    </source>
</reference>